<evidence type="ECO:0000313" key="3">
    <source>
        <dbReference type="Proteomes" id="UP000254925"/>
    </source>
</evidence>
<dbReference type="RefSeq" id="WP_114770385.1">
    <property type="nucleotide sequence ID" value="NZ_QQBB01000004.1"/>
</dbReference>
<accession>A0A370HM56</accession>
<keyword evidence="1" id="KW-0732">Signal</keyword>
<dbReference type="Proteomes" id="UP000254925">
    <property type="component" value="Unassembled WGS sequence"/>
</dbReference>
<reference evidence="2 3" key="1">
    <citation type="submission" date="2018-07" db="EMBL/GenBank/DDBJ databases">
        <title>Genomic Encyclopedia of Type Strains, Phase IV (KMG-IV): sequencing the most valuable type-strain genomes for metagenomic binning, comparative biology and taxonomic classification.</title>
        <authorList>
            <person name="Goeker M."/>
        </authorList>
    </citation>
    <scope>NUCLEOTIDE SEQUENCE [LARGE SCALE GENOMIC DNA]</scope>
    <source>
        <strain evidence="2 3">DSM 14364</strain>
    </source>
</reference>
<protein>
    <recommendedName>
        <fullName evidence="4">Outer membrane lipoprotein-sorting protein</fullName>
    </recommendedName>
</protein>
<organism evidence="2 3">
    <name type="scientific">Microvirga subterranea</name>
    <dbReference type="NCBI Taxonomy" id="186651"/>
    <lineage>
        <taxon>Bacteria</taxon>
        <taxon>Pseudomonadati</taxon>
        <taxon>Pseudomonadota</taxon>
        <taxon>Alphaproteobacteria</taxon>
        <taxon>Hyphomicrobiales</taxon>
        <taxon>Methylobacteriaceae</taxon>
        <taxon>Microvirga</taxon>
    </lineage>
</organism>
<feature type="chain" id="PRO_5016629155" description="Outer membrane lipoprotein-sorting protein" evidence="1">
    <location>
        <begin position="31"/>
        <end position="213"/>
    </location>
</feature>
<evidence type="ECO:0000256" key="1">
    <source>
        <dbReference type="SAM" id="SignalP"/>
    </source>
</evidence>
<dbReference type="EMBL" id="QQBB01000004">
    <property type="protein sequence ID" value="RDI59517.1"/>
    <property type="molecule type" value="Genomic_DNA"/>
</dbReference>
<dbReference type="OrthoDB" id="8016625at2"/>
<keyword evidence="3" id="KW-1185">Reference proteome</keyword>
<name>A0A370HM56_9HYPH</name>
<gene>
    <name evidence="2" type="ORF">DES45_104433</name>
</gene>
<evidence type="ECO:0000313" key="2">
    <source>
        <dbReference type="EMBL" id="RDI59517.1"/>
    </source>
</evidence>
<dbReference type="AlphaFoldDB" id="A0A370HM56"/>
<proteinExistence type="predicted"/>
<dbReference type="PROSITE" id="PS51257">
    <property type="entry name" value="PROKAR_LIPOPROTEIN"/>
    <property type="match status" value="1"/>
</dbReference>
<feature type="signal peptide" evidence="1">
    <location>
        <begin position="1"/>
        <end position="30"/>
    </location>
</feature>
<evidence type="ECO:0008006" key="4">
    <source>
        <dbReference type="Google" id="ProtNLM"/>
    </source>
</evidence>
<sequence>MTAIGMRRGAGALFSAGIILACSVASFAQAGALAPGRDAWNEASDIRFDPTTRETRLTSRVTPGLCFSVSLPQEWRMTAEDGDLHLTAAGLPARLEISLRSAHDLQDLPQADLAHRDAAFLQRDYEGLLGRPAQSVSLTSPAPGATRWSATWVDASLPSPSRAMTVDALIVPLSNEWVLELSLHDVQEGEVHDALSRRILTGLRVNNGAACRG</sequence>
<comment type="caution">
    <text evidence="2">The sequence shown here is derived from an EMBL/GenBank/DDBJ whole genome shotgun (WGS) entry which is preliminary data.</text>
</comment>